<gene>
    <name evidence="1" type="ORF">CVE23_02815</name>
</gene>
<dbReference type="EMBL" id="CP025003">
    <property type="protein sequence ID" value="ATZ93000.1"/>
    <property type="molecule type" value="Genomic_DNA"/>
</dbReference>
<dbReference type="GeneID" id="66563272"/>
<dbReference type="Proteomes" id="UP000231901">
    <property type="component" value="Chromosome"/>
</dbReference>
<dbReference type="KEGG" id="dfn:CVE23_02815"/>
<evidence type="ECO:0000313" key="2">
    <source>
        <dbReference type="Proteomes" id="UP000231901"/>
    </source>
</evidence>
<keyword evidence="2" id="KW-1185">Reference proteome</keyword>
<reference evidence="2" key="1">
    <citation type="journal article" date="2018" name="Genome Announc.">
        <title>Complete genome sequence of a Dickeya fangzhongdai type strain causing bleeding canker of pear tree trunks.</title>
        <authorList>
            <person name="Zhao Y."/>
            <person name="Tian Y."/>
            <person name="Li X."/>
            <person name="Hu B."/>
        </authorList>
    </citation>
    <scope>NUCLEOTIDE SEQUENCE [LARGE SCALE GENOMIC DNA]</scope>
    <source>
        <strain evidence="2">DSM 101947</strain>
    </source>
</reference>
<dbReference type="AlphaFoldDB" id="A0A2K8QJT9"/>
<protein>
    <submittedName>
        <fullName evidence="1">Uncharacterized protein</fullName>
    </submittedName>
</protein>
<organism evidence="1 2">
    <name type="scientific">Dickeya fangzhongdai</name>
    <dbReference type="NCBI Taxonomy" id="1778540"/>
    <lineage>
        <taxon>Bacteria</taxon>
        <taxon>Pseudomonadati</taxon>
        <taxon>Pseudomonadota</taxon>
        <taxon>Gammaproteobacteria</taxon>
        <taxon>Enterobacterales</taxon>
        <taxon>Pectobacteriaceae</taxon>
        <taxon>Dickeya</taxon>
    </lineage>
</organism>
<accession>A0A2K8QJT9</accession>
<sequence>MRTLYRAICFCTDRAESCEKLVFFEVEPSGSPVKKLVTLMMEVWGVTASAIGYYNLSTEDELHQQSISRNENSALTYNTVEYERQLLEIGYSPNGERIYPALSDWPIMLVSPRTHDRLVKALLSLEKREAVYG</sequence>
<name>A0A2K8QJT9_9GAMM</name>
<evidence type="ECO:0000313" key="1">
    <source>
        <dbReference type="EMBL" id="ATZ93000.1"/>
    </source>
</evidence>
<dbReference type="RefSeq" id="WP_024109625.1">
    <property type="nucleotide sequence ID" value="NZ_BMJF01000003.1"/>
</dbReference>
<proteinExistence type="predicted"/>